<keyword evidence="3" id="KW-1185">Reference proteome</keyword>
<sequence length="93" mass="10056">MTTTSSLERLEAKKRELEAKIATAKAKLSKKSRAEDTRRKILVGAAIIAANNTEDPRMPDALLASLLGEYITAARDRSFLGLPPLPPSPPEAN</sequence>
<dbReference type="EMBL" id="JADBGG010000068">
    <property type="protein sequence ID" value="MBE1427391.1"/>
    <property type="molecule type" value="Genomic_DNA"/>
</dbReference>
<evidence type="ECO:0000256" key="1">
    <source>
        <dbReference type="SAM" id="Coils"/>
    </source>
</evidence>
<comment type="caution">
    <text evidence="2">The sequence shown here is derived from an EMBL/GenBank/DDBJ whole genome shotgun (WGS) entry which is preliminary data.</text>
</comment>
<dbReference type="RefSeq" id="WP_192625127.1">
    <property type="nucleotide sequence ID" value="NZ_JADBGG010000068.1"/>
</dbReference>
<evidence type="ECO:0000313" key="2">
    <source>
        <dbReference type="EMBL" id="MBE1427391.1"/>
    </source>
</evidence>
<protein>
    <submittedName>
        <fullName evidence="2">Septal ring factor EnvC (AmiA/AmiB activator)</fullName>
    </submittedName>
</protein>
<proteinExistence type="predicted"/>
<evidence type="ECO:0000313" key="3">
    <source>
        <dbReference type="Proteomes" id="UP000639010"/>
    </source>
</evidence>
<organism evidence="2 3">
    <name type="scientific">Desulfomicrobium macestii</name>
    <dbReference type="NCBI Taxonomy" id="90731"/>
    <lineage>
        <taxon>Bacteria</taxon>
        <taxon>Pseudomonadati</taxon>
        <taxon>Thermodesulfobacteriota</taxon>
        <taxon>Desulfovibrionia</taxon>
        <taxon>Desulfovibrionales</taxon>
        <taxon>Desulfomicrobiaceae</taxon>
        <taxon>Desulfomicrobium</taxon>
    </lineage>
</organism>
<name>A0ABR9H9L3_9BACT</name>
<reference evidence="2 3" key="1">
    <citation type="submission" date="2020-10" db="EMBL/GenBank/DDBJ databases">
        <title>Genomic Encyclopedia of Type Strains, Phase IV (KMG-IV): sequencing the most valuable type-strain genomes for metagenomic binning, comparative biology and taxonomic classification.</title>
        <authorList>
            <person name="Goeker M."/>
        </authorList>
    </citation>
    <scope>NUCLEOTIDE SEQUENCE [LARGE SCALE GENOMIC DNA]</scope>
    <source>
        <strain evidence="2 3">DSM 4194</strain>
    </source>
</reference>
<feature type="coiled-coil region" evidence="1">
    <location>
        <begin position="7"/>
        <end position="34"/>
    </location>
</feature>
<gene>
    <name evidence="2" type="ORF">H4684_004085</name>
</gene>
<dbReference type="Proteomes" id="UP000639010">
    <property type="component" value="Unassembled WGS sequence"/>
</dbReference>
<keyword evidence="1" id="KW-0175">Coiled coil</keyword>
<accession>A0ABR9H9L3</accession>